<feature type="transmembrane region" description="Helical" evidence="2">
    <location>
        <begin position="70"/>
        <end position="103"/>
    </location>
</feature>
<feature type="transmembrane region" description="Helical" evidence="2">
    <location>
        <begin position="377"/>
        <end position="394"/>
    </location>
</feature>
<evidence type="ECO:0000259" key="3">
    <source>
        <dbReference type="Pfam" id="PF24871"/>
    </source>
</evidence>
<feature type="transmembrane region" description="Helical" evidence="2">
    <location>
        <begin position="551"/>
        <end position="572"/>
    </location>
</feature>
<feature type="compositionally biased region" description="Polar residues" evidence="1">
    <location>
        <begin position="630"/>
        <end position="642"/>
    </location>
</feature>
<organism evidence="4 5">
    <name type="scientific">Strongyloides venezuelensis</name>
    <name type="common">Threadworm</name>
    <dbReference type="NCBI Taxonomy" id="75913"/>
    <lineage>
        <taxon>Eukaryota</taxon>
        <taxon>Metazoa</taxon>
        <taxon>Ecdysozoa</taxon>
        <taxon>Nematoda</taxon>
        <taxon>Chromadorea</taxon>
        <taxon>Rhabditida</taxon>
        <taxon>Tylenchina</taxon>
        <taxon>Panagrolaimomorpha</taxon>
        <taxon>Strongyloidoidea</taxon>
        <taxon>Strongyloididae</taxon>
        <taxon>Strongyloides</taxon>
    </lineage>
</organism>
<keyword evidence="4" id="KW-1185">Reference proteome</keyword>
<name>A0A0K0FWJ2_STRVS</name>
<dbReference type="Proteomes" id="UP000035680">
    <property type="component" value="Unassembled WGS sequence"/>
</dbReference>
<evidence type="ECO:0000313" key="4">
    <source>
        <dbReference type="Proteomes" id="UP000035680"/>
    </source>
</evidence>
<keyword evidence="2" id="KW-1133">Transmembrane helix</keyword>
<dbReference type="InterPro" id="IPR027272">
    <property type="entry name" value="Piezo"/>
</dbReference>
<feature type="transmembrane region" description="Helical" evidence="2">
    <location>
        <begin position="470"/>
        <end position="490"/>
    </location>
</feature>
<evidence type="ECO:0000313" key="5">
    <source>
        <dbReference type="WBParaSite" id="SVE_1678600.1"/>
    </source>
</evidence>
<dbReference type="STRING" id="75913.A0A0K0FWJ2"/>
<dbReference type="Pfam" id="PF24871">
    <property type="entry name" value="Piezo_TM1-24"/>
    <property type="match status" value="1"/>
</dbReference>
<dbReference type="GO" id="GO:0008381">
    <property type="term" value="F:mechanosensitive monoatomic ion channel activity"/>
    <property type="evidence" value="ECO:0007669"/>
    <property type="project" value="InterPro"/>
</dbReference>
<dbReference type="InterPro" id="IPR056769">
    <property type="entry name" value="Piezo_TM1-24"/>
</dbReference>
<dbReference type="AlphaFoldDB" id="A0A0K0FWJ2"/>
<feature type="transmembrane region" description="Helical" evidence="2">
    <location>
        <begin position="329"/>
        <end position="347"/>
    </location>
</feature>
<dbReference type="PANTHER" id="PTHR47049:SF2">
    <property type="entry name" value="PIEZO-TYPE MECHANOSENSITIVE ION CHANNEL HOMOLOG"/>
    <property type="match status" value="1"/>
</dbReference>
<dbReference type="WBParaSite" id="SVE_1678600.1">
    <property type="protein sequence ID" value="SVE_1678600.1"/>
    <property type="gene ID" value="SVE_1678600"/>
</dbReference>
<keyword evidence="2" id="KW-0812">Transmembrane</keyword>
<feature type="region of interest" description="Disordered" evidence="1">
    <location>
        <begin position="625"/>
        <end position="653"/>
    </location>
</feature>
<reference evidence="5" key="2">
    <citation type="submission" date="2015-08" db="UniProtKB">
        <authorList>
            <consortium name="WormBaseParasite"/>
        </authorList>
    </citation>
    <scope>IDENTIFICATION</scope>
</reference>
<proteinExistence type="predicted"/>
<protein>
    <submittedName>
        <fullName evidence="5">Piezo_RRas_bdg domain-containing protein</fullName>
    </submittedName>
</protein>
<reference evidence="4" key="1">
    <citation type="submission" date="2014-07" db="EMBL/GenBank/DDBJ databases">
        <authorList>
            <person name="Martin A.A"/>
            <person name="De Silva N."/>
        </authorList>
    </citation>
    <scope>NUCLEOTIDE SEQUENCE</scope>
</reference>
<keyword evidence="2" id="KW-0472">Membrane</keyword>
<evidence type="ECO:0000256" key="2">
    <source>
        <dbReference type="SAM" id="Phobius"/>
    </source>
</evidence>
<feature type="transmembrane region" description="Helical" evidence="2">
    <location>
        <begin position="446"/>
        <end position="464"/>
    </location>
</feature>
<feature type="transmembrane region" description="Helical" evidence="2">
    <location>
        <begin position="301"/>
        <end position="317"/>
    </location>
</feature>
<dbReference type="PANTHER" id="PTHR47049">
    <property type="entry name" value="PIEZO-TYPE MECHANOSENSITIVE ION CHANNEL HOMOLOG"/>
    <property type="match status" value="1"/>
</dbReference>
<feature type="transmembrane region" description="Helical" evidence="2">
    <location>
        <begin position="276"/>
        <end position="295"/>
    </location>
</feature>
<feature type="transmembrane region" description="Helical" evidence="2">
    <location>
        <begin position="497"/>
        <end position="518"/>
    </location>
</feature>
<feature type="transmembrane region" description="Helical" evidence="2">
    <location>
        <begin position="123"/>
        <end position="140"/>
    </location>
</feature>
<accession>A0A0K0FWJ2</accession>
<feature type="domain" description="Piezo TM1-24" evidence="3">
    <location>
        <begin position="65"/>
        <end position="578"/>
    </location>
</feature>
<feature type="transmembrane region" description="Helical" evidence="2">
    <location>
        <begin position="731"/>
        <end position="749"/>
    </location>
</feature>
<feature type="transmembrane region" description="Helical" evidence="2">
    <location>
        <begin position="694"/>
        <end position="719"/>
    </location>
</feature>
<dbReference type="GO" id="GO:0016020">
    <property type="term" value="C:membrane"/>
    <property type="evidence" value="ECO:0007669"/>
    <property type="project" value="InterPro"/>
</dbReference>
<evidence type="ECO:0000256" key="1">
    <source>
        <dbReference type="SAM" id="MobiDB-lite"/>
    </source>
</evidence>
<sequence>ISDMEYDEVKKMRKNKIDIMHILIDSKKIDDTSMTSSALRSIFMYNMIDKLFPKRKNDLKFLRKEKIKSILHNTLFIIIMIIFGCFHPTISSLPYLILSSIYILSWILNKTLNSWHWSIGRRLFLLYTSLYILMNYCYQFESINSKITQDSLISRLFGLVIYQSPQLCINIIKTQRVLYYFWPEYLSPLLGFILYNIVSFQYINMSYFEVIDLQIQNKRIQLTTFEKNDSYVNENYSENERKKLRHERGLKRKELKYEHDKKILENIDNIVGQSNLCVLITSHSYFITLFTMIGWSMLYRSWSTFVLLAIACIIWISPNSKKTCLRISLFVGIYSIVLVIVSFIYSFQLTEEELPDEHPTFLRQIGLEKPREFSPCLHLYIKITFSFFILLSYRQKIVEFNDDRCGNVKLNDDKNFKLKQKISHVSAIIRELPFEHDSIYKKIKKFFFQNVLIWIVILLLNASINNEVVIYRIIYMVFFLIFINMFFITFTNWRRFLYTYLMSLIIYSATVLVLMYTYQFHGLPNFYKEYLGFSDEVIKSIGLTHYSAGELIISILTPLSFLILALIQLNFFHSVFIKRTEKWYKTLKLMRNPLVMPLKRLVRSLTFGTTSTLIYSKKNIQPNDLEDQQSQEGSSYNNSQIFSDGKNNHKGSHRYKKVKQMMTKMERNIKTIYAHKTKFVDVLWRFAEIHFDKIVAIFLAYGIFHEMSFINIPFIVILITFPPGNVYFDESMKLCAIWDSIIILMKLVYQLPVINVKPFEIDCTSYMNITTPAESIIKNNDDNLLEILGVKKSNDTIIEEEIFINPINWIGLQKVDDLYRELKNYIIF</sequence>